<dbReference type="GO" id="GO:0006974">
    <property type="term" value="P:DNA damage response"/>
    <property type="evidence" value="ECO:0007669"/>
    <property type="project" value="TreeGrafter"/>
</dbReference>
<organism evidence="2 3">
    <name type="scientific">Arthrobacter nitrophenolicus</name>
    <dbReference type="NCBI Taxonomy" id="683150"/>
    <lineage>
        <taxon>Bacteria</taxon>
        <taxon>Bacillati</taxon>
        <taxon>Actinomycetota</taxon>
        <taxon>Actinomycetes</taxon>
        <taxon>Micrococcales</taxon>
        <taxon>Micrococcaceae</taxon>
        <taxon>Arthrobacter</taxon>
    </lineage>
</organism>
<evidence type="ECO:0000313" key="3">
    <source>
        <dbReference type="Proteomes" id="UP000294621"/>
    </source>
</evidence>
<reference evidence="2 3" key="1">
    <citation type="submission" date="2019-03" db="EMBL/GenBank/DDBJ databases">
        <title>Genome Sequencing and Assembly of Various Microbes Isolated from Partially Reclaimed Soil and Acid Mine Drainage (AMD) Site.</title>
        <authorList>
            <person name="Steinbock B."/>
            <person name="Bechtold R."/>
            <person name="Sevigny J.L."/>
            <person name="Thomas D."/>
            <person name="Cuthill L.R."/>
            <person name="Aveiro Johannsen E.J."/>
            <person name="Thomas K."/>
            <person name="Ghosh A."/>
        </authorList>
    </citation>
    <scope>NUCLEOTIDE SEQUENCE [LARGE SCALE GENOMIC DNA]</scope>
    <source>
        <strain evidence="2 3">S-A1</strain>
    </source>
</reference>
<sequence length="229" mass="22789">MSTMGTITVGSAQPHGPAGTVTVTGTGGAEAAPDLTLVTLGVETRAASVDAAYSAAGAALASVTEALRAGGVAAADVRSTGLNVRADYVWREGEGQQVAGYVASSSLGVRLRDAAAVSGLIGEAVRAGGNAVRLNSLQLTLADDSAVRERARAAAWEDALQAARQFAALASAGLGRVLSVTEHAPGQVPVPLAGFQRASAAESIAVEPGTSRVETAVTVMWELASLAPA</sequence>
<accession>A0A4R5XWK0</accession>
<dbReference type="Gene3D" id="3.30.70.2970">
    <property type="entry name" value="Protein of unknown function (DUF541), domain 2"/>
    <property type="match status" value="1"/>
</dbReference>
<name>A0A4R5XWK0_9MICC</name>
<dbReference type="InterPro" id="IPR052022">
    <property type="entry name" value="26kDa_periplasmic_antigen"/>
</dbReference>
<feature type="compositionally biased region" description="Polar residues" evidence="1">
    <location>
        <begin position="1"/>
        <end position="11"/>
    </location>
</feature>
<evidence type="ECO:0000313" key="2">
    <source>
        <dbReference type="EMBL" id="TDL36213.1"/>
    </source>
</evidence>
<comment type="caution">
    <text evidence="2">The sequence shown here is derived from an EMBL/GenBank/DDBJ whole genome shotgun (WGS) entry which is preliminary data.</text>
</comment>
<gene>
    <name evidence="2" type="ORF">E2R57_13305</name>
</gene>
<dbReference type="EMBL" id="SMZQ01000007">
    <property type="protein sequence ID" value="TDL36213.1"/>
    <property type="molecule type" value="Genomic_DNA"/>
</dbReference>
<proteinExistence type="predicted"/>
<protein>
    <submittedName>
        <fullName evidence="2">DUF541 domain-containing protein</fullName>
    </submittedName>
</protein>
<dbReference type="Gene3D" id="3.30.110.170">
    <property type="entry name" value="Protein of unknown function (DUF541), domain 1"/>
    <property type="match status" value="1"/>
</dbReference>
<dbReference type="InterPro" id="IPR007497">
    <property type="entry name" value="SIMPL/DUF541"/>
</dbReference>
<dbReference type="STRING" id="683150.G205_16839"/>
<evidence type="ECO:0000256" key="1">
    <source>
        <dbReference type="SAM" id="MobiDB-lite"/>
    </source>
</evidence>
<feature type="region of interest" description="Disordered" evidence="1">
    <location>
        <begin position="1"/>
        <end position="26"/>
    </location>
</feature>
<dbReference type="PANTHER" id="PTHR34387">
    <property type="entry name" value="SLR1258 PROTEIN"/>
    <property type="match status" value="1"/>
</dbReference>
<dbReference type="Pfam" id="PF04402">
    <property type="entry name" value="SIMPL"/>
    <property type="match status" value="1"/>
</dbReference>
<dbReference type="Proteomes" id="UP000294621">
    <property type="component" value="Unassembled WGS sequence"/>
</dbReference>
<dbReference type="AlphaFoldDB" id="A0A4R5XWK0"/>
<dbReference type="PANTHER" id="PTHR34387:SF1">
    <property type="entry name" value="PERIPLASMIC IMMUNOGENIC PROTEIN"/>
    <property type="match status" value="1"/>
</dbReference>
<dbReference type="OrthoDB" id="9808766at2"/>